<evidence type="ECO:0000256" key="10">
    <source>
        <dbReference type="ARBA" id="ARBA00066388"/>
    </source>
</evidence>
<dbReference type="RefSeq" id="WP_161823450.1">
    <property type="nucleotide sequence ID" value="NZ_WVIC01000001.1"/>
</dbReference>
<proteinExistence type="predicted"/>
<dbReference type="GO" id="GO:0016887">
    <property type="term" value="F:ATP hydrolysis activity"/>
    <property type="evidence" value="ECO:0007669"/>
    <property type="project" value="InterPro"/>
</dbReference>
<dbReference type="GO" id="GO:0015418">
    <property type="term" value="F:ABC-type quaternary ammonium compound transporting activity"/>
    <property type="evidence" value="ECO:0007669"/>
    <property type="project" value="UniProtKB-EC"/>
</dbReference>
<dbReference type="PROSITE" id="PS00211">
    <property type="entry name" value="ABC_TRANSPORTER_1"/>
    <property type="match status" value="1"/>
</dbReference>
<evidence type="ECO:0000256" key="8">
    <source>
        <dbReference type="ARBA" id="ARBA00023065"/>
    </source>
</evidence>
<dbReference type="Gene3D" id="3.40.50.300">
    <property type="entry name" value="P-loop containing nucleotide triphosphate hydrolases"/>
    <property type="match status" value="1"/>
</dbReference>
<keyword evidence="9" id="KW-0472">Membrane</keyword>
<dbReference type="InterPro" id="IPR015853">
    <property type="entry name" value="ABC_transpr_FbpC"/>
</dbReference>
<feature type="domain" description="ABC transporter" evidence="11">
    <location>
        <begin position="7"/>
        <end position="243"/>
    </location>
</feature>
<keyword evidence="5" id="KW-0547">Nucleotide-binding</keyword>
<gene>
    <name evidence="12" type="ORF">GS597_00225</name>
</gene>
<accession>A0A8K1ZWJ0</accession>
<dbReference type="Pfam" id="PF08402">
    <property type="entry name" value="TOBE_2"/>
    <property type="match status" value="1"/>
</dbReference>
<dbReference type="InterPro" id="IPR003593">
    <property type="entry name" value="AAA+_ATPase"/>
</dbReference>
<keyword evidence="8" id="KW-0406">Ion transport</keyword>
<dbReference type="SUPFAM" id="SSF50331">
    <property type="entry name" value="MOP-like"/>
    <property type="match status" value="1"/>
</dbReference>
<dbReference type="GO" id="GO:0043190">
    <property type="term" value="C:ATP-binding cassette (ABC) transporter complex"/>
    <property type="evidence" value="ECO:0007669"/>
    <property type="project" value="InterPro"/>
</dbReference>
<name>A0A8K1ZWJ0_9CYAN</name>
<keyword evidence="7" id="KW-0408">Iron</keyword>
<dbReference type="SUPFAM" id="SSF52540">
    <property type="entry name" value="P-loop containing nucleoside triphosphate hydrolases"/>
    <property type="match status" value="1"/>
</dbReference>
<evidence type="ECO:0000256" key="9">
    <source>
        <dbReference type="ARBA" id="ARBA00023136"/>
    </source>
</evidence>
<dbReference type="Proteomes" id="UP000607397">
    <property type="component" value="Unassembled WGS sequence"/>
</dbReference>
<evidence type="ECO:0000256" key="2">
    <source>
        <dbReference type="ARBA" id="ARBA00022448"/>
    </source>
</evidence>
<protein>
    <recommendedName>
        <fullName evidence="10">ABC-type quaternary amine transporter</fullName>
        <ecNumber evidence="10">7.6.2.9</ecNumber>
    </recommendedName>
</protein>
<dbReference type="AlphaFoldDB" id="A0A8K1ZWJ0"/>
<dbReference type="InterPro" id="IPR050093">
    <property type="entry name" value="ABC_SmlMolc_Importer"/>
</dbReference>
<reference evidence="12" key="1">
    <citation type="submission" date="2019-12" db="EMBL/GenBank/DDBJ databases">
        <title>High-Quality draft genome sequences of three cyanobacteria isolated from the limestone walls of the Old Cathedral of Coimbra.</title>
        <authorList>
            <person name="Tiago I."/>
            <person name="Soares F."/>
            <person name="Portugal A."/>
        </authorList>
    </citation>
    <scope>NUCLEOTIDE SEQUENCE [LARGE SCALE GENOMIC DNA]</scope>
    <source>
        <strain evidence="12">C</strain>
    </source>
</reference>
<comment type="subcellular location">
    <subcellularLocation>
        <location evidence="1">Cell inner membrane</location>
        <topology evidence="1">Peripheral membrane protein</topology>
    </subcellularLocation>
</comment>
<evidence type="ECO:0000313" key="13">
    <source>
        <dbReference type="Proteomes" id="UP000607397"/>
    </source>
</evidence>
<dbReference type="InterPro" id="IPR003439">
    <property type="entry name" value="ABC_transporter-like_ATP-bd"/>
</dbReference>
<dbReference type="Pfam" id="PF00005">
    <property type="entry name" value="ABC_tran"/>
    <property type="match status" value="1"/>
</dbReference>
<evidence type="ECO:0000256" key="3">
    <source>
        <dbReference type="ARBA" id="ARBA00022475"/>
    </source>
</evidence>
<evidence type="ECO:0000256" key="6">
    <source>
        <dbReference type="ARBA" id="ARBA00022840"/>
    </source>
</evidence>
<dbReference type="PROSITE" id="PS50893">
    <property type="entry name" value="ABC_TRANSPORTER_2"/>
    <property type="match status" value="1"/>
</dbReference>
<comment type="caution">
    <text evidence="12">The sequence shown here is derived from an EMBL/GenBank/DDBJ whole genome shotgun (WGS) entry which is preliminary data.</text>
</comment>
<organism evidence="12 13">
    <name type="scientific">Petrachloros mirabilis ULC683</name>
    <dbReference type="NCBI Taxonomy" id="2781853"/>
    <lineage>
        <taxon>Bacteria</taxon>
        <taxon>Bacillati</taxon>
        <taxon>Cyanobacteriota</taxon>
        <taxon>Cyanophyceae</taxon>
        <taxon>Synechococcales</taxon>
        <taxon>Petrachlorosaceae</taxon>
        <taxon>Petrachloros</taxon>
        <taxon>Petrachloros mirabilis</taxon>
    </lineage>
</organism>
<dbReference type="FunFam" id="3.40.50.300:FF:000425">
    <property type="entry name" value="Probable ABC transporter, ATP-binding subunit"/>
    <property type="match status" value="1"/>
</dbReference>
<keyword evidence="3" id="KW-1003">Cell membrane</keyword>
<dbReference type="GO" id="GO:0015408">
    <property type="term" value="F:ABC-type ferric iron transporter activity"/>
    <property type="evidence" value="ECO:0007669"/>
    <property type="project" value="InterPro"/>
</dbReference>
<keyword evidence="2" id="KW-0813">Transport</keyword>
<dbReference type="GO" id="GO:0005524">
    <property type="term" value="F:ATP binding"/>
    <property type="evidence" value="ECO:0007669"/>
    <property type="project" value="UniProtKB-KW"/>
</dbReference>
<dbReference type="InterPro" id="IPR027417">
    <property type="entry name" value="P-loop_NTPase"/>
</dbReference>
<dbReference type="PANTHER" id="PTHR42781:SF4">
    <property type="entry name" value="SPERMIDINE_PUTRESCINE IMPORT ATP-BINDING PROTEIN POTA"/>
    <property type="match status" value="1"/>
</dbReference>
<evidence type="ECO:0000256" key="7">
    <source>
        <dbReference type="ARBA" id="ARBA00023004"/>
    </source>
</evidence>
<evidence type="ECO:0000259" key="11">
    <source>
        <dbReference type="PROSITE" id="PS50893"/>
    </source>
</evidence>
<keyword evidence="6 12" id="KW-0067">ATP-binding</keyword>
<dbReference type="PANTHER" id="PTHR42781">
    <property type="entry name" value="SPERMIDINE/PUTRESCINE IMPORT ATP-BINDING PROTEIN POTA"/>
    <property type="match status" value="1"/>
</dbReference>
<keyword evidence="4" id="KW-0410">Iron transport</keyword>
<dbReference type="InterPro" id="IPR008995">
    <property type="entry name" value="Mo/tungstate-bd_C_term_dom"/>
</dbReference>
<dbReference type="InterPro" id="IPR013611">
    <property type="entry name" value="Transp-assoc_OB_typ2"/>
</dbReference>
<dbReference type="EC" id="7.6.2.9" evidence="10"/>
<dbReference type="EMBL" id="WVIC01000001">
    <property type="protein sequence ID" value="NCJ04972.1"/>
    <property type="molecule type" value="Genomic_DNA"/>
</dbReference>
<dbReference type="InterPro" id="IPR017871">
    <property type="entry name" value="ABC_transporter-like_CS"/>
</dbReference>
<evidence type="ECO:0000256" key="4">
    <source>
        <dbReference type="ARBA" id="ARBA00022496"/>
    </source>
</evidence>
<evidence type="ECO:0000256" key="5">
    <source>
        <dbReference type="ARBA" id="ARBA00022741"/>
    </source>
</evidence>
<keyword evidence="13" id="KW-1185">Reference proteome</keyword>
<evidence type="ECO:0000313" key="12">
    <source>
        <dbReference type="EMBL" id="NCJ04972.1"/>
    </source>
</evidence>
<evidence type="ECO:0000256" key="1">
    <source>
        <dbReference type="ARBA" id="ARBA00004417"/>
    </source>
</evidence>
<dbReference type="CDD" id="cd03259">
    <property type="entry name" value="ABC_Carb_Solutes_like"/>
    <property type="match status" value="1"/>
</dbReference>
<sequence>MTQRPILSLGNVTKYYGAELMPAVRDVTFSLEAGQILGLLGPSGCGKTTLLRMIAGFERPQRGTITLGGVLVAGGGAWVAPEKRSVGMVFQDFALFPHLTVFENVVFGLKRFPQPRRVMQARAAEVLSLVQLQGLEKRFPHELSGGQQQRVALARALAPQPNLVLLDEPLSNLDVQVRIQLRQELRDILKAAHASAVFVTHDQEEALAISDQVAVMHGGHLEQLGTPEAVYGQPASRFVAEFVTQANFLQARFKGGYWRTEVGDFAAECTALKSRSHLGAEGTLMIRQEDLCLHPDSQGVTVVRDRQFLGREYRYCLRMPSGSELHARTTLSTDLPIGTPVRLSVATPALNFFPVDGTELRMPQVQSV</sequence>
<dbReference type="SMART" id="SM00382">
    <property type="entry name" value="AAA"/>
    <property type="match status" value="1"/>
</dbReference>